<sequence>MDLAAEPDKRIRPSGGGGGTEPPGGFGKRLMSVLRAVYHMLRRGLCRKRLMMDLHLLLGRGKLAGKALRNLVAAANHPHGAHHHHHLVAARAGAGAANGAAGAAAASASASASAAADLPFAPNPRDVEFSCETTPSYSYAGPVRALFPFRIRGRGGGAARGCDGLDFAQVARALEMMSAADDAAAGPGETPPPPASAAGATPSPMLALSLGRSPAGARQLRVTDSPFPLEPEGVDERANSNFDAFINKFYENLRLQAANATPNNCVRRRG</sequence>
<dbReference type="AlphaFoldDB" id="A0A8T0RMG0"/>
<feature type="region of interest" description="Disordered" evidence="1">
    <location>
        <begin position="1"/>
        <end position="26"/>
    </location>
</feature>
<evidence type="ECO:0000313" key="2">
    <source>
        <dbReference type="EMBL" id="KAG2586350.1"/>
    </source>
</evidence>
<reference evidence="2" key="1">
    <citation type="submission" date="2020-05" db="EMBL/GenBank/DDBJ databases">
        <title>WGS assembly of Panicum virgatum.</title>
        <authorList>
            <person name="Lovell J.T."/>
            <person name="Jenkins J."/>
            <person name="Shu S."/>
            <person name="Juenger T.E."/>
            <person name="Schmutz J."/>
        </authorList>
    </citation>
    <scope>NUCLEOTIDE SEQUENCE</scope>
    <source>
        <strain evidence="2">AP13</strain>
    </source>
</reference>
<protein>
    <recommendedName>
        <fullName evidence="4">Avr9/Cf-9 rapidly elicited protein 146</fullName>
    </recommendedName>
</protein>
<accession>A0A8T0RMG0</accession>
<dbReference type="OrthoDB" id="696337at2759"/>
<proteinExistence type="predicted"/>
<feature type="compositionally biased region" description="Basic and acidic residues" evidence="1">
    <location>
        <begin position="1"/>
        <end position="11"/>
    </location>
</feature>
<feature type="compositionally biased region" description="Gly residues" evidence="1">
    <location>
        <begin position="14"/>
        <end position="26"/>
    </location>
</feature>
<gene>
    <name evidence="2" type="ORF">PVAP13_5NG047300</name>
</gene>
<organism evidence="2 3">
    <name type="scientific">Panicum virgatum</name>
    <name type="common">Blackwell switchgrass</name>
    <dbReference type="NCBI Taxonomy" id="38727"/>
    <lineage>
        <taxon>Eukaryota</taxon>
        <taxon>Viridiplantae</taxon>
        <taxon>Streptophyta</taxon>
        <taxon>Embryophyta</taxon>
        <taxon>Tracheophyta</taxon>
        <taxon>Spermatophyta</taxon>
        <taxon>Magnoliopsida</taxon>
        <taxon>Liliopsida</taxon>
        <taxon>Poales</taxon>
        <taxon>Poaceae</taxon>
        <taxon>PACMAD clade</taxon>
        <taxon>Panicoideae</taxon>
        <taxon>Panicodae</taxon>
        <taxon>Paniceae</taxon>
        <taxon>Panicinae</taxon>
        <taxon>Panicum</taxon>
        <taxon>Panicum sect. Hiantes</taxon>
    </lineage>
</organism>
<keyword evidence="3" id="KW-1185">Reference proteome</keyword>
<dbReference type="EMBL" id="CM029046">
    <property type="protein sequence ID" value="KAG2586350.1"/>
    <property type="molecule type" value="Genomic_DNA"/>
</dbReference>
<evidence type="ECO:0000313" key="3">
    <source>
        <dbReference type="Proteomes" id="UP000823388"/>
    </source>
</evidence>
<feature type="region of interest" description="Disordered" evidence="1">
    <location>
        <begin position="181"/>
        <end position="214"/>
    </location>
</feature>
<dbReference type="PANTHER" id="PTHR33265:SF1">
    <property type="entry name" value="OS01G0198500 PROTEIN"/>
    <property type="match status" value="1"/>
</dbReference>
<evidence type="ECO:0000256" key="1">
    <source>
        <dbReference type="SAM" id="MobiDB-lite"/>
    </source>
</evidence>
<feature type="compositionally biased region" description="Low complexity" evidence="1">
    <location>
        <begin position="196"/>
        <end position="205"/>
    </location>
</feature>
<dbReference type="PANTHER" id="PTHR33265">
    <property type="entry name" value="AVR9/CF-9 RAPIDLY ELICITED PROTEIN-RELATED"/>
    <property type="match status" value="1"/>
</dbReference>
<comment type="caution">
    <text evidence="2">The sequence shown here is derived from an EMBL/GenBank/DDBJ whole genome shotgun (WGS) entry which is preliminary data.</text>
</comment>
<dbReference type="Proteomes" id="UP000823388">
    <property type="component" value="Chromosome 5N"/>
</dbReference>
<evidence type="ECO:0008006" key="4">
    <source>
        <dbReference type="Google" id="ProtNLM"/>
    </source>
</evidence>
<name>A0A8T0RMG0_PANVG</name>